<dbReference type="InterPro" id="IPR007272">
    <property type="entry name" value="Sulf_transp_TsuA/YedE"/>
</dbReference>
<evidence type="ECO:0000256" key="9">
    <source>
        <dbReference type="SAM" id="MobiDB-lite"/>
    </source>
</evidence>
<dbReference type="PANTHER" id="PTHR30574:SF1">
    <property type="entry name" value="SULPHUR TRANSPORT DOMAIN-CONTAINING PROTEIN"/>
    <property type="match status" value="1"/>
</dbReference>
<dbReference type="GO" id="GO:0005886">
    <property type="term" value="C:plasma membrane"/>
    <property type="evidence" value="ECO:0007669"/>
    <property type="project" value="UniProtKB-SubCell"/>
</dbReference>
<feature type="transmembrane region" description="Helical" evidence="10">
    <location>
        <begin position="319"/>
        <end position="338"/>
    </location>
</feature>
<keyword evidence="5 10" id="KW-0812">Transmembrane</keyword>
<feature type="transmembrane region" description="Helical" evidence="10">
    <location>
        <begin position="26"/>
        <end position="44"/>
    </location>
</feature>
<evidence type="ECO:0000256" key="3">
    <source>
        <dbReference type="ARBA" id="ARBA00022475"/>
    </source>
</evidence>
<feature type="region of interest" description="Disordered" evidence="9">
    <location>
        <begin position="1"/>
        <end position="22"/>
    </location>
</feature>
<dbReference type="RefSeq" id="WP_184481462.1">
    <property type="nucleotide sequence ID" value="NZ_JACHIV010000001.1"/>
</dbReference>
<keyword evidence="12" id="KW-1185">Reference proteome</keyword>
<keyword evidence="4" id="KW-0997">Cell inner membrane</keyword>
<reference evidence="11 12" key="1">
    <citation type="submission" date="2020-08" db="EMBL/GenBank/DDBJ databases">
        <title>Sequencing the genomes of 1000 actinobacteria strains.</title>
        <authorList>
            <person name="Klenk H.-P."/>
        </authorList>
    </citation>
    <scope>NUCLEOTIDE SEQUENCE [LARGE SCALE GENOMIC DNA]</scope>
    <source>
        <strain evidence="11 12">DSM 45582</strain>
    </source>
</reference>
<name>A0A840NJM5_9PSEU</name>
<organism evidence="11 12">
    <name type="scientific">Saccharopolyspora gloriosae</name>
    <dbReference type="NCBI Taxonomy" id="455344"/>
    <lineage>
        <taxon>Bacteria</taxon>
        <taxon>Bacillati</taxon>
        <taxon>Actinomycetota</taxon>
        <taxon>Actinomycetes</taxon>
        <taxon>Pseudonocardiales</taxon>
        <taxon>Pseudonocardiaceae</taxon>
        <taxon>Saccharopolyspora</taxon>
    </lineage>
</organism>
<feature type="transmembrane region" description="Helical" evidence="10">
    <location>
        <begin position="200"/>
        <end position="219"/>
    </location>
</feature>
<keyword evidence="6 10" id="KW-1133">Transmembrane helix</keyword>
<evidence type="ECO:0000256" key="2">
    <source>
        <dbReference type="ARBA" id="ARBA00022448"/>
    </source>
</evidence>
<comment type="subcellular location">
    <subcellularLocation>
        <location evidence="1">Cell inner membrane</location>
        <topology evidence="1">Multi-pass membrane protein</topology>
    </subcellularLocation>
</comment>
<protein>
    <recommendedName>
        <fullName evidence="13">Sulphur transport domain-containing protein</fullName>
    </recommendedName>
</protein>
<feature type="transmembrane region" description="Helical" evidence="10">
    <location>
        <begin position="247"/>
        <end position="271"/>
    </location>
</feature>
<feature type="transmembrane region" description="Helical" evidence="10">
    <location>
        <begin position="50"/>
        <end position="71"/>
    </location>
</feature>
<evidence type="ECO:0000256" key="1">
    <source>
        <dbReference type="ARBA" id="ARBA00004429"/>
    </source>
</evidence>
<dbReference type="Pfam" id="PF04143">
    <property type="entry name" value="Sulf_transp"/>
    <property type="match status" value="1"/>
</dbReference>
<evidence type="ECO:0000256" key="4">
    <source>
        <dbReference type="ARBA" id="ARBA00022519"/>
    </source>
</evidence>
<evidence type="ECO:0000313" key="12">
    <source>
        <dbReference type="Proteomes" id="UP000580474"/>
    </source>
</evidence>
<evidence type="ECO:0000256" key="8">
    <source>
        <dbReference type="ARBA" id="ARBA00035655"/>
    </source>
</evidence>
<evidence type="ECO:0008006" key="13">
    <source>
        <dbReference type="Google" id="ProtNLM"/>
    </source>
</evidence>
<evidence type="ECO:0000313" key="11">
    <source>
        <dbReference type="EMBL" id="MBB5071261.1"/>
    </source>
</evidence>
<feature type="transmembrane region" description="Helical" evidence="10">
    <location>
        <begin position="158"/>
        <end position="180"/>
    </location>
</feature>
<evidence type="ECO:0000256" key="10">
    <source>
        <dbReference type="SAM" id="Phobius"/>
    </source>
</evidence>
<feature type="transmembrane region" description="Helical" evidence="10">
    <location>
        <begin position="126"/>
        <end position="151"/>
    </location>
</feature>
<sequence length="415" mass="42122">MSAVDTISEQRTPPPPPPAAPPARPGVVTLGVLLAVVVGLAVAHEAGWKLAVLYVVGLALGTVLFHSRFGFTSAWRQLVAVGQGRALRAHMLMLAVACALFAVILGAGLGLSGAPEGTVAPAGLGVILGSFLFGVGMQVGGSCASGTLFAVGSGQTAILYTLGGFIAGSVLSAFLAPWISALQKTGPTVSFADTPLGYPGALLISLVIIGAVVAVSLFVERRRTPPPIDAPPTAQGLLRVLRGSWPLWAGALLLAGLNALTLFISGGPWGITSAFGLWGAKFLGWIGIDISDAPFWAIPENAAKLDASVLADKISVMDFGIMIGALIASAAAGAFVLHRRIPWRLAVGAVLGGVLMGIGARLAGGCNIGAYFSGIASFSLHGWLWGVLAIAGTYAGLLLRPLFGLGNPKPTDAVC</sequence>
<dbReference type="PANTHER" id="PTHR30574">
    <property type="entry name" value="INNER MEMBRANE PROTEIN YEDE"/>
    <property type="match status" value="1"/>
</dbReference>
<keyword evidence="3" id="KW-1003">Cell membrane</keyword>
<proteinExistence type="inferred from homology"/>
<gene>
    <name evidence="11" type="ORF">BJ969_004349</name>
</gene>
<feature type="transmembrane region" description="Helical" evidence="10">
    <location>
        <begin position="383"/>
        <end position="403"/>
    </location>
</feature>
<feature type="compositionally biased region" description="Pro residues" evidence="9">
    <location>
        <begin position="12"/>
        <end position="22"/>
    </location>
</feature>
<dbReference type="Proteomes" id="UP000580474">
    <property type="component" value="Unassembled WGS sequence"/>
</dbReference>
<evidence type="ECO:0000256" key="5">
    <source>
        <dbReference type="ARBA" id="ARBA00022692"/>
    </source>
</evidence>
<keyword evidence="2" id="KW-0813">Transport</keyword>
<comment type="caution">
    <text evidence="11">The sequence shown here is derived from an EMBL/GenBank/DDBJ whole genome shotgun (WGS) entry which is preliminary data.</text>
</comment>
<feature type="compositionally biased region" description="Polar residues" evidence="9">
    <location>
        <begin position="1"/>
        <end position="11"/>
    </location>
</feature>
<comment type="similarity">
    <text evidence="8">Belongs to the TsuA/YedE (TC 9.B.102) family.</text>
</comment>
<evidence type="ECO:0000256" key="7">
    <source>
        <dbReference type="ARBA" id="ARBA00023136"/>
    </source>
</evidence>
<accession>A0A840NJM5</accession>
<feature type="transmembrane region" description="Helical" evidence="10">
    <location>
        <begin position="92"/>
        <end position="114"/>
    </location>
</feature>
<keyword evidence="7 10" id="KW-0472">Membrane</keyword>
<dbReference type="EMBL" id="JACHIV010000001">
    <property type="protein sequence ID" value="MBB5071261.1"/>
    <property type="molecule type" value="Genomic_DNA"/>
</dbReference>
<feature type="transmembrane region" description="Helical" evidence="10">
    <location>
        <begin position="345"/>
        <end position="363"/>
    </location>
</feature>
<evidence type="ECO:0000256" key="6">
    <source>
        <dbReference type="ARBA" id="ARBA00022989"/>
    </source>
</evidence>
<dbReference type="AlphaFoldDB" id="A0A840NJM5"/>